<name>A0AAE1QEP8_9EUCA</name>
<reference evidence="1" key="1">
    <citation type="submission" date="2023-11" db="EMBL/GenBank/DDBJ databases">
        <title>Genome assemblies of two species of porcelain crab, Petrolisthes cinctipes and Petrolisthes manimaculis (Anomura: Porcellanidae).</title>
        <authorList>
            <person name="Angst P."/>
        </authorList>
    </citation>
    <scope>NUCLEOTIDE SEQUENCE</scope>
    <source>
        <strain evidence="1">PB745_02</strain>
        <tissue evidence="1">Gill</tissue>
    </source>
</reference>
<keyword evidence="2" id="KW-1185">Reference proteome</keyword>
<protein>
    <submittedName>
        <fullName evidence="1">Uncharacterized protein</fullName>
    </submittedName>
</protein>
<comment type="caution">
    <text evidence="1">The sequence shown here is derived from an EMBL/GenBank/DDBJ whole genome shotgun (WGS) entry which is preliminary data.</text>
</comment>
<dbReference type="Proteomes" id="UP001292094">
    <property type="component" value="Unassembled WGS sequence"/>
</dbReference>
<evidence type="ECO:0000313" key="2">
    <source>
        <dbReference type="Proteomes" id="UP001292094"/>
    </source>
</evidence>
<evidence type="ECO:0000313" key="1">
    <source>
        <dbReference type="EMBL" id="KAK4324956.1"/>
    </source>
</evidence>
<dbReference type="AlphaFoldDB" id="A0AAE1QEP8"/>
<gene>
    <name evidence="1" type="ORF">Pmani_004414</name>
</gene>
<accession>A0AAE1QEP8</accession>
<organism evidence="1 2">
    <name type="scientific">Petrolisthes manimaculis</name>
    <dbReference type="NCBI Taxonomy" id="1843537"/>
    <lineage>
        <taxon>Eukaryota</taxon>
        <taxon>Metazoa</taxon>
        <taxon>Ecdysozoa</taxon>
        <taxon>Arthropoda</taxon>
        <taxon>Crustacea</taxon>
        <taxon>Multicrustacea</taxon>
        <taxon>Malacostraca</taxon>
        <taxon>Eumalacostraca</taxon>
        <taxon>Eucarida</taxon>
        <taxon>Decapoda</taxon>
        <taxon>Pleocyemata</taxon>
        <taxon>Anomura</taxon>
        <taxon>Galatheoidea</taxon>
        <taxon>Porcellanidae</taxon>
        <taxon>Petrolisthes</taxon>
    </lineage>
</organism>
<sequence>MERRLERHRGMETEEIKIKIRERMGETLIAISPPPAKLVGYLYTINNNKGSTKGLQRVSLGQTVLIFHRATQLPLLQDSATL</sequence>
<dbReference type="EMBL" id="JAWZYT010000309">
    <property type="protein sequence ID" value="KAK4324956.1"/>
    <property type="molecule type" value="Genomic_DNA"/>
</dbReference>
<proteinExistence type="predicted"/>